<organism evidence="2 3">
    <name type="scientific">Streptomyces caeni</name>
    <dbReference type="NCBI Taxonomy" id="2307231"/>
    <lineage>
        <taxon>Bacteria</taxon>
        <taxon>Bacillati</taxon>
        <taxon>Actinomycetota</taxon>
        <taxon>Actinomycetes</taxon>
        <taxon>Kitasatosporales</taxon>
        <taxon>Streptomycetaceae</taxon>
        <taxon>Streptomyces</taxon>
    </lineage>
</organism>
<evidence type="ECO:0000313" key="2">
    <source>
        <dbReference type="EMBL" id="MFD1660382.1"/>
    </source>
</evidence>
<keyword evidence="3" id="KW-1185">Reference proteome</keyword>
<gene>
    <name evidence="2" type="ORF">ACFSL4_19770</name>
</gene>
<accession>A0ABW4IUC6</accession>
<dbReference type="InterPro" id="IPR036188">
    <property type="entry name" value="FAD/NAD-bd_sf"/>
</dbReference>
<comment type="caution">
    <text evidence="2">The sequence shown here is derived from an EMBL/GenBank/DDBJ whole genome shotgun (WGS) entry which is preliminary data.</text>
</comment>
<name>A0ABW4IUC6_9ACTN</name>
<sequence>MGAGPSGPALAAQLRSYVAAFRIVGRSPDRVRESRAPAARPRTLEMPASFGVTGEPVARHDPAVQSGMMRLPRRGLACCCPRSAAVRHRPHRHRLPLPAVPLPGRDLPGRDLPGREPPDESPPRRRPPRRDLPGGDLPGGDRTRSLGAADRAGRRRRARHRTRGAVGMLFFFPLGTPAT</sequence>
<evidence type="ECO:0000313" key="3">
    <source>
        <dbReference type="Proteomes" id="UP001597261"/>
    </source>
</evidence>
<feature type="region of interest" description="Disordered" evidence="1">
    <location>
        <begin position="87"/>
        <end position="160"/>
    </location>
</feature>
<proteinExistence type="predicted"/>
<protein>
    <submittedName>
        <fullName evidence="2">Uncharacterized protein</fullName>
    </submittedName>
</protein>
<dbReference type="RefSeq" id="WP_381084745.1">
    <property type="nucleotide sequence ID" value="NZ_JBHUDX010000053.1"/>
</dbReference>
<feature type="compositionally biased region" description="Basic and acidic residues" evidence="1">
    <location>
        <begin position="107"/>
        <end position="144"/>
    </location>
</feature>
<reference evidence="3" key="1">
    <citation type="journal article" date="2019" name="Int. J. Syst. Evol. Microbiol.">
        <title>The Global Catalogue of Microorganisms (GCM) 10K type strain sequencing project: providing services to taxonomists for standard genome sequencing and annotation.</title>
        <authorList>
            <consortium name="The Broad Institute Genomics Platform"/>
            <consortium name="The Broad Institute Genome Sequencing Center for Infectious Disease"/>
            <person name="Wu L."/>
            <person name="Ma J."/>
        </authorList>
    </citation>
    <scope>NUCLEOTIDE SEQUENCE [LARGE SCALE GENOMIC DNA]</scope>
    <source>
        <strain evidence="3">CGMCC 1.12470</strain>
    </source>
</reference>
<evidence type="ECO:0000256" key="1">
    <source>
        <dbReference type="SAM" id="MobiDB-lite"/>
    </source>
</evidence>
<dbReference type="Gene3D" id="3.50.50.60">
    <property type="entry name" value="FAD/NAD(P)-binding domain"/>
    <property type="match status" value="1"/>
</dbReference>
<dbReference type="EMBL" id="JBHUDX010000053">
    <property type="protein sequence ID" value="MFD1660382.1"/>
    <property type="molecule type" value="Genomic_DNA"/>
</dbReference>
<dbReference type="Proteomes" id="UP001597261">
    <property type="component" value="Unassembled WGS sequence"/>
</dbReference>